<protein>
    <submittedName>
        <fullName evidence="1">Uncharacterized protein</fullName>
    </submittedName>
</protein>
<evidence type="ECO:0000313" key="2">
    <source>
        <dbReference type="Proteomes" id="UP000011769"/>
    </source>
</evidence>
<proteinExistence type="predicted"/>
<dbReference type="EMBL" id="ALYM01000005">
    <property type="protein sequence ID" value="EMG25024.1"/>
    <property type="molecule type" value="Genomic_DNA"/>
</dbReference>
<dbReference type="Proteomes" id="UP000011769">
    <property type="component" value="Unassembled WGS sequence"/>
</dbReference>
<reference evidence="1 2" key="1">
    <citation type="journal article" date="2013" name="PLoS ONE">
        <title>Comparative Genomic Characterization of Three Streptococcus parauberis Strains in Fish Pathogen, as Assessed by Wide-Genome Analyses.</title>
        <authorList>
            <person name="Nho S.W."/>
            <person name="Hikima J."/>
            <person name="Park S.B."/>
            <person name="Jang H.B."/>
            <person name="Cha I.S."/>
            <person name="Yasuike M."/>
            <person name="Nakamura Y."/>
            <person name="Fujiwara A."/>
            <person name="Sano M."/>
            <person name="Kanai K."/>
            <person name="Kondo H."/>
            <person name="Hirono I."/>
            <person name="Takeyama H."/>
            <person name="Aoki T."/>
            <person name="Jung T.S."/>
        </authorList>
    </citation>
    <scope>NUCLEOTIDE SEQUENCE [LARGE SCALE GENOMIC DNA]</scope>
    <source>
        <strain evidence="1 2">KRS-02083</strain>
    </source>
</reference>
<accession>A0ABN0IQC2</accession>
<name>A0ABN0IQC2_9STRE</name>
<sequence>MVTILVLLGTIVNENSLFFSKILIFFMKMITFLSPCMPFLLDE</sequence>
<organism evidence="1 2">
    <name type="scientific">Streptococcus parauberis KRS-02083</name>
    <dbReference type="NCBI Taxonomy" id="1207545"/>
    <lineage>
        <taxon>Bacteria</taxon>
        <taxon>Bacillati</taxon>
        <taxon>Bacillota</taxon>
        <taxon>Bacilli</taxon>
        <taxon>Lactobacillales</taxon>
        <taxon>Streptococcaceae</taxon>
        <taxon>Streptococcus</taxon>
    </lineage>
</organism>
<gene>
    <name evidence="1" type="ORF">SPJ1_1472</name>
</gene>
<evidence type="ECO:0000313" key="1">
    <source>
        <dbReference type="EMBL" id="EMG25024.1"/>
    </source>
</evidence>
<comment type="caution">
    <text evidence="1">The sequence shown here is derived from an EMBL/GenBank/DDBJ whole genome shotgun (WGS) entry which is preliminary data.</text>
</comment>
<keyword evidence="2" id="KW-1185">Reference proteome</keyword>